<evidence type="ECO:0000313" key="2">
    <source>
        <dbReference type="Proteomes" id="UP000236291"/>
    </source>
</evidence>
<sequence length="96" mass="10550">EESVSGSTKMSHSIFHQTLLCQTQSVAEHQSKLNSRGGTANTLFQSQSVDKEKKLLLSTNFRGNKLFVRKRKVVMGRNQAIPRAVLTSNAGSQVCS</sequence>
<evidence type="ECO:0000313" key="1">
    <source>
        <dbReference type="EMBL" id="PNX89253.1"/>
    </source>
</evidence>
<dbReference type="GO" id="GO:0016301">
    <property type="term" value="F:kinase activity"/>
    <property type="evidence" value="ECO:0007669"/>
    <property type="project" value="UniProtKB-KW"/>
</dbReference>
<keyword evidence="1" id="KW-0808">Transferase</keyword>
<dbReference type="AlphaFoldDB" id="A0A2K3MEN7"/>
<accession>A0A2K3MEN7</accession>
<comment type="caution">
    <text evidence="1">The sequence shown here is derived from an EMBL/GenBank/DDBJ whole genome shotgun (WGS) entry which is preliminary data.</text>
</comment>
<keyword evidence="1" id="KW-0418">Kinase</keyword>
<organism evidence="1 2">
    <name type="scientific">Trifolium pratense</name>
    <name type="common">Red clover</name>
    <dbReference type="NCBI Taxonomy" id="57577"/>
    <lineage>
        <taxon>Eukaryota</taxon>
        <taxon>Viridiplantae</taxon>
        <taxon>Streptophyta</taxon>
        <taxon>Embryophyta</taxon>
        <taxon>Tracheophyta</taxon>
        <taxon>Spermatophyta</taxon>
        <taxon>Magnoliopsida</taxon>
        <taxon>eudicotyledons</taxon>
        <taxon>Gunneridae</taxon>
        <taxon>Pentapetalae</taxon>
        <taxon>rosids</taxon>
        <taxon>fabids</taxon>
        <taxon>Fabales</taxon>
        <taxon>Fabaceae</taxon>
        <taxon>Papilionoideae</taxon>
        <taxon>50 kb inversion clade</taxon>
        <taxon>NPAAA clade</taxon>
        <taxon>Hologalegina</taxon>
        <taxon>IRL clade</taxon>
        <taxon>Trifolieae</taxon>
        <taxon>Trifolium</taxon>
    </lineage>
</organism>
<dbReference type="Proteomes" id="UP000236291">
    <property type="component" value="Unassembled WGS sequence"/>
</dbReference>
<name>A0A2K3MEN7_TRIPR</name>
<dbReference type="EMBL" id="ASHM01059182">
    <property type="protein sequence ID" value="PNX89253.1"/>
    <property type="molecule type" value="Genomic_DNA"/>
</dbReference>
<reference evidence="1 2" key="2">
    <citation type="journal article" date="2017" name="Front. Plant Sci.">
        <title>Gene Classification and Mining of Molecular Markers Useful in Red Clover (Trifolium pratense) Breeding.</title>
        <authorList>
            <person name="Istvanek J."/>
            <person name="Dluhosova J."/>
            <person name="Dluhos P."/>
            <person name="Patkova L."/>
            <person name="Nedelnik J."/>
            <person name="Repkova J."/>
        </authorList>
    </citation>
    <scope>NUCLEOTIDE SEQUENCE [LARGE SCALE GENOMIC DNA]</scope>
    <source>
        <strain evidence="2">cv. Tatra</strain>
        <tissue evidence="1">Young leaves</tissue>
    </source>
</reference>
<dbReference type="ExpressionAtlas" id="A0A2K3MEN7">
    <property type="expression patterns" value="baseline"/>
</dbReference>
<feature type="non-terminal residue" evidence="1">
    <location>
        <position position="1"/>
    </location>
</feature>
<protein>
    <submittedName>
        <fullName evidence="1">Alpha-glucan water dikinase</fullName>
    </submittedName>
</protein>
<gene>
    <name evidence="1" type="ORF">L195_g045371</name>
</gene>
<proteinExistence type="predicted"/>
<reference evidence="1 2" key="1">
    <citation type="journal article" date="2014" name="Am. J. Bot.">
        <title>Genome assembly and annotation for red clover (Trifolium pratense; Fabaceae).</title>
        <authorList>
            <person name="Istvanek J."/>
            <person name="Jaros M."/>
            <person name="Krenek A."/>
            <person name="Repkova J."/>
        </authorList>
    </citation>
    <scope>NUCLEOTIDE SEQUENCE [LARGE SCALE GENOMIC DNA]</scope>
    <source>
        <strain evidence="2">cv. Tatra</strain>
        <tissue evidence="1">Young leaves</tissue>
    </source>
</reference>